<dbReference type="EMBL" id="VJMJ01000074">
    <property type="protein sequence ID" value="KAF0738443.1"/>
    <property type="molecule type" value="Genomic_DNA"/>
</dbReference>
<dbReference type="AlphaFoldDB" id="A0A6G0XE57"/>
<accession>A0A6G0XE57</accession>
<keyword evidence="2" id="KW-1185">Reference proteome</keyword>
<protein>
    <submittedName>
        <fullName evidence="1">Uncharacterized protein</fullName>
    </submittedName>
</protein>
<comment type="caution">
    <text evidence="1">The sequence shown here is derived from an EMBL/GenBank/DDBJ whole genome shotgun (WGS) entry which is preliminary data.</text>
</comment>
<name>A0A6G0XE57_9STRA</name>
<reference evidence="1 2" key="1">
    <citation type="submission" date="2019-07" db="EMBL/GenBank/DDBJ databases">
        <title>Genomics analysis of Aphanomyces spp. identifies a new class of oomycete effector associated with host adaptation.</title>
        <authorList>
            <person name="Gaulin E."/>
        </authorList>
    </citation>
    <scope>NUCLEOTIDE SEQUENCE [LARGE SCALE GENOMIC DNA]</scope>
    <source>
        <strain evidence="1 2">ATCC 201684</strain>
    </source>
</reference>
<organism evidence="1 2">
    <name type="scientific">Aphanomyces euteiches</name>
    <dbReference type="NCBI Taxonomy" id="100861"/>
    <lineage>
        <taxon>Eukaryota</taxon>
        <taxon>Sar</taxon>
        <taxon>Stramenopiles</taxon>
        <taxon>Oomycota</taxon>
        <taxon>Saprolegniomycetes</taxon>
        <taxon>Saprolegniales</taxon>
        <taxon>Verrucalvaceae</taxon>
        <taxon>Aphanomyces</taxon>
    </lineage>
</organism>
<evidence type="ECO:0000313" key="2">
    <source>
        <dbReference type="Proteomes" id="UP000481153"/>
    </source>
</evidence>
<evidence type="ECO:0000313" key="1">
    <source>
        <dbReference type="EMBL" id="KAF0738443.1"/>
    </source>
</evidence>
<gene>
    <name evidence="1" type="ORF">Ae201684_005674</name>
</gene>
<sequence>MSLDLMIKAYSNKISRRPVVHRAKQDNTDSVPVVAPNGSSLQRQAKATPVLSLWFHAISMLDAGETLRNEDVMLVLFHMNHNQHNHLVPQWVHGRYPSWFIHFVRLEGIVKLIPTKDMVTTHWQGNVCQRESEPARMRSGLCNFALWKFFMEPTSCERS</sequence>
<dbReference type="Proteomes" id="UP000481153">
    <property type="component" value="Unassembled WGS sequence"/>
</dbReference>
<proteinExistence type="predicted"/>